<dbReference type="InterPro" id="IPR002711">
    <property type="entry name" value="HNH"/>
</dbReference>
<reference evidence="4 5" key="1">
    <citation type="submission" date="2019-06" db="EMBL/GenBank/DDBJ databases">
        <title>Aeromicrobium sp. nov., isolated from a maize field.</title>
        <authorList>
            <person name="Lin S.-Y."/>
            <person name="Tsai C.-F."/>
            <person name="Young C.-C."/>
        </authorList>
    </citation>
    <scope>NUCLEOTIDE SEQUENCE [LARGE SCALE GENOMIC DNA]</scope>
    <source>
        <strain evidence="4 5">CC-CFT486</strain>
    </source>
</reference>
<dbReference type="Gene3D" id="1.10.30.50">
    <property type="match status" value="1"/>
</dbReference>
<dbReference type="Proteomes" id="UP000321571">
    <property type="component" value="Unassembled WGS sequence"/>
</dbReference>
<organism evidence="4 5">
    <name type="scientific">Aeromicrobium terrae</name>
    <dbReference type="NCBI Taxonomy" id="2498846"/>
    <lineage>
        <taxon>Bacteria</taxon>
        <taxon>Bacillati</taxon>
        <taxon>Actinomycetota</taxon>
        <taxon>Actinomycetes</taxon>
        <taxon>Propionibacteriales</taxon>
        <taxon>Nocardioidaceae</taxon>
        <taxon>Aeromicrobium</taxon>
    </lineage>
</organism>
<dbReference type="Pfam" id="PF02720">
    <property type="entry name" value="DUF222"/>
    <property type="match status" value="1"/>
</dbReference>
<comment type="caution">
    <text evidence="4">The sequence shown here is derived from an EMBL/GenBank/DDBJ whole genome shotgun (WGS) entry which is preliminary data.</text>
</comment>
<dbReference type="RefSeq" id="WP_147687578.1">
    <property type="nucleotide sequence ID" value="NZ_VDUX01000008.1"/>
</dbReference>
<dbReference type="InterPro" id="IPR003615">
    <property type="entry name" value="HNH_nuc"/>
</dbReference>
<comment type="similarity">
    <text evidence="1">Belongs to the Rv1128c/1148c/1588c/1702c/1945/3466 family.</text>
</comment>
<dbReference type="CDD" id="cd00085">
    <property type="entry name" value="HNHc"/>
    <property type="match status" value="1"/>
</dbReference>
<dbReference type="OrthoDB" id="3741440at2"/>
<dbReference type="GO" id="GO:0008270">
    <property type="term" value="F:zinc ion binding"/>
    <property type="evidence" value="ECO:0007669"/>
    <property type="project" value="InterPro"/>
</dbReference>
<keyword evidence="5" id="KW-1185">Reference proteome</keyword>
<evidence type="ECO:0000256" key="1">
    <source>
        <dbReference type="ARBA" id="ARBA00023450"/>
    </source>
</evidence>
<dbReference type="GO" id="GO:0004519">
    <property type="term" value="F:endonuclease activity"/>
    <property type="evidence" value="ECO:0007669"/>
    <property type="project" value="InterPro"/>
</dbReference>
<dbReference type="EMBL" id="VDUX01000008">
    <property type="protein sequence ID" value="TXL57310.1"/>
    <property type="molecule type" value="Genomic_DNA"/>
</dbReference>
<dbReference type="SMART" id="SM00507">
    <property type="entry name" value="HNHc"/>
    <property type="match status" value="1"/>
</dbReference>
<feature type="domain" description="HNH nuclease" evidence="3">
    <location>
        <begin position="266"/>
        <end position="317"/>
    </location>
</feature>
<evidence type="ECO:0000313" key="4">
    <source>
        <dbReference type="EMBL" id="TXL57310.1"/>
    </source>
</evidence>
<dbReference type="GO" id="GO:0003676">
    <property type="term" value="F:nucleic acid binding"/>
    <property type="evidence" value="ECO:0007669"/>
    <property type="project" value="InterPro"/>
</dbReference>
<evidence type="ECO:0000313" key="5">
    <source>
        <dbReference type="Proteomes" id="UP000321571"/>
    </source>
</evidence>
<feature type="region of interest" description="Disordered" evidence="2">
    <location>
        <begin position="360"/>
        <end position="381"/>
    </location>
</feature>
<dbReference type="AlphaFoldDB" id="A0A5C8NFE9"/>
<evidence type="ECO:0000256" key="2">
    <source>
        <dbReference type="SAM" id="MobiDB-lite"/>
    </source>
</evidence>
<name>A0A5C8NFE9_9ACTN</name>
<proteinExistence type="inferred from homology"/>
<gene>
    <name evidence="4" type="ORF">FHP06_14830</name>
</gene>
<feature type="compositionally biased region" description="Basic and acidic residues" evidence="2">
    <location>
        <begin position="366"/>
        <end position="375"/>
    </location>
</feature>
<dbReference type="Pfam" id="PF01844">
    <property type="entry name" value="HNH"/>
    <property type="match status" value="1"/>
</dbReference>
<sequence>MDSGPVIERLRTAARALGSGDERELDGASTVTTWTRNELRLDARQTHQLLRAGAAMRELDAVGEAAHAGRIRLDHVDAFAYGIKHIDAGTVREAQPWLLDVALTCEPSALRRIMRELREAVYPGSLDDEWARGMNREDLQVNAVPDGWHVNGFLNTATGAKLKTVLDTLSAPSDAEDKRTGAERRVTAVDDLCSQVLEHGLPSDGGIRPHLSVLVDADGTATLERFGRIGPQLLDFLGCDATATGIVVRDGQALAVGRTKRLATKAQRLAVNARQGGICAAPGCTHTHLQYHHIVSWSAGGPTDLDNLIGLCVRCHQLLHRGHLQIIQTRDGTQRFAGHSPRPERDAYRQRLATYREKRAVHRTSRTIERHRDRPVAPLRT</sequence>
<dbReference type="InterPro" id="IPR003870">
    <property type="entry name" value="DUF222"/>
</dbReference>
<evidence type="ECO:0000259" key="3">
    <source>
        <dbReference type="SMART" id="SM00507"/>
    </source>
</evidence>
<accession>A0A5C8NFE9</accession>
<protein>
    <submittedName>
        <fullName evidence="4">DUF222 domain-containing protein</fullName>
    </submittedName>
</protein>